<name>A0A9Q1MHA5_9SOLA</name>
<dbReference type="AlphaFoldDB" id="A0A9Q1MHA5"/>
<sequence length="70" mass="7404">MRIFKSMVKSVIEFASIGGRSGKKNGNSGSSTPSIATPGETLSGYDSDFDSDRLQLALNILTVFSNSDVT</sequence>
<evidence type="ECO:0000256" key="1">
    <source>
        <dbReference type="SAM" id="MobiDB-lite"/>
    </source>
</evidence>
<accession>A0A9Q1MHA5</accession>
<proteinExistence type="predicted"/>
<evidence type="ECO:0000313" key="3">
    <source>
        <dbReference type="Proteomes" id="UP001152561"/>
    </source>
</evidence>
<dbReference type="Proteomes" id="UP001152561">
    <property type="component" value="Unassembled WGS sequence"/>
</dbReference>
<dbReference type="EMBL" id="JAJAGQ010000006">
    <property type="protein sequence ID" value="KAJ8559564.1"/>
    <property type="molecule type" value="Genomic_DNA"/>
</dbReference>
<keyword evidence="3" id="KW-1185">Reference proteome</keyword>
<evidence type="ECO:0000313" key="2">
    <source>
        <dbReference type="EMBL" id="KAJ8559564.1"/>
    </source>
</evidence>
<organism evidence="2 3">
    <name type="scientific">Anisodus acutangulus</name>
    <dbReference type="NCBI Taxonomy" id="402998"/>
    <lineage>
        <taxon>Eukaryota</taxon>
        <taxon>Viridiplantae</taxon>
        <taxon>Streptophyta</taxon>
        <taxon>Embryophyta</taxon>
        <taxon>Tracheophyta</taxon>
        <taxon>Spermatophyta</taxon>
        <taxon>Magnoliopsida</taxon>
        <taxon>eudicotyledons</taxon>
        <taxon>Gunneridae</taxon>
        <taxon>Pentapetalae</taxon>
        <taxon>asterids</taxon>
        <taxon>lamiids</taxon>
        <taxon>Solanales</taxon>
        <taxon>Solanaceae</taxon>
        <taxon>Solanoideae</taxon>
        <taxon>Hyoscyameae</taxon>
        <taxon>Anisodus</taxon>
    </lineage>
</organism>
<comment type="caution">
    <text evidence="2">The sequence shown here is derived from an EMBL/GenBank/DDBJ whole genome shotgun (WGS) entry which is preliminary data.</text>
</comment>
<reference evidence="3" key="1">
    <citation type="journal article" date="2023" name="Proc. Natl. Acad. Sci. U.S.A.">
        <title>Genomic and structural basis for evolution of tropane alkaloid biosynthesis.</title>
        <authorList>
            <person name="Wanga Y.-J."/>
            <person name="Taina T."/>
            <person name="Yua J.-Y."/>
            <person name="Lia J."/>
            <person name="Xua B."/>
            <person name="Chenc J."/>
            <person name="D'Auriad J.C."/>
            <person name="Huanga J.-P."/>
            <person name="Huanga S.-X."/>
        </authorList>
    </citation>
    <scope>NUCLEOTIDE SEQUENCE [LARGE SCALE GENOMIC DNA]</scope>
    <source>
        <strain evidence="3">cv. KIB-2019</strain>
    </source>
</reference>
<gene>
    <name evidence="2" type="ORF">K7X08_003622</name>
</gene>
<protein>
    <submittedName>
        <fullName evidence="2">Uncharacterized protein</fullName>
    </submittedName>
</protein>
<feature type="region of interest" description="Disordered" evidence="1">
    <location>
        <begin position="18"/>
        <end position="43"/>
    </location>
</feature>